<feature type="compositionally biased region" description="Polar residues" evidence="2">
    <location>
        <begin position="1042"/>
        <end position="1071"/>
    </location>
</feature>
<sequence>MNQKENFDQASQDFGFQKQFKEIYSEEMKEEGQYLNQIQQELDQYNEELESTKSFEIQKDDINEYLDYQSQKTADIQRIRSEIQNLEKEKNYFLSLDKQPSLQRHSFPLYSDSNRNPFKNINIVENHQNVNVKSASNQILLQNIQKENILNKEQFNSNIENKQTSQRNNNSNNYESKEVQQQQVKSNFEGLSLQRGDYSSRNEDNHLSQLQNQAINTQQKAQQQQYQIQQQQITQQMQQSQKLQQADQQDIQQRLESNRALQDDKIKQLEKMIQVQNQFMLGIQNQQEIYYARLYSDIKKQYENLEIQSQKEKKEMEETISQLRKQLKSSQEENQKKQKSLMKILNYYNTLKIDYEKLVSKWQHQQSILINTSSSQNQQQLSSIFAYPYSQGDMEISEYGVSQANLNNLNINCSITSEKVYLRQSKDCQQLEKQAYSNQISSNKELQLTQNSQRENNLSNAYSNPIEQEDDLKQSIDSDGVSIVKGNRSNKSLNANFPSGKQKNPSNGNSNFVQAVSQFKEDQNVRDSYQQRQSFIKSSISAGNTSTSKGTKFLQMYQQQEQFQAKDYEQLEEDINLFCDDDDIVVRQSLENNTKLFDNFFSPRGNKTAQTAKYTITGSTSTSSQDKIFKTDEKILEKQYWSSDFRENAETQPFSLSKLSQIQSQNNLNQGKKGVDGGSNISTKHKSSQSTQQQYQYNNSQFENQPTSLSSQNSLGGIVKNQDKRKSISPSRQQASTRRLTQENKQEDSYQKNQQIEAQDENSSSRYEISQNAQQSQLFKKALQISNKPQNTLFLSHNDNQDLEITNFSKNQQNQYHHQIQTTICSSLEGLPKNSQLTPQSNTQLIGGSIKIQDSFNKLLSKSYSKIPQSNFGNGEVNQSNNNINQENSRKNNNNIDSSSSSNSSQVQQTQPSTNNQKSQKLSSQKLTISTSNIQPNASKISNNFSQVEFNPSPKLIQKKKHFPSQINQSNSTLNQNSYVVTSSNGGGILGTSNSCEANIVNNFMKKEKMVTEPSESTEKSIAKQLSQRQNSSGQSQNKNSYTNNSSDFSHNYNLTDRNTQQNKNTSGSSMQNYNQNAYNNFQKQSSNPKLVQQSQINSVQKKQENQNSGITQNGMNPSISKQQHGNSYQFSQSKIHNMQNAMSSISQYQIKTTFENNYLSPTNNNSIKSKNLITQSQQQTLNVSSQFDSNNNTINNSNANFQANQFQQYGQLNSLNKKLLNDKVNKLIQGKKQTQLNNYNSAATTTVSMNNSENVNLINTSLSTSNHVGMILSPSSRKQLNNQNNLQANIQNSANLQKEYGYTSKQRFHTLEC</sequence>
<keyword evidence="1" id="KW-0175">Coiled coil</keyword>
<feature type="compositionally biased region" description="Polar residues" evidence="2">
    <location>
        <begin position="918"/>
        <end position="927"/>
    </location>
</feature>
<dbReference type="InParanoid" id="Q22ML9"/>
<feature type="compositionally biased region" description="Polar residues" evidence="2">
    <location>
        <begin position="1082"/>
        <end position="1129"/>
    </location>
</feature>
<reference evidence="4" key="1">
    <citation type="journal article" date="2006" name="PLoS Biol.">
        <title>Macronuclear genome sequence of the ciliate Tetrahymena thermophila, a model eukaryote.</title>
        <authorList>
            <person name="Eisen J.A."/>
            <person name="Coyne R.S."/>
            <person name="Wu M."/>
            <person name="Wu D."/>
            <person name="Thiagarajan M."/>
            <person name="Wortman J.R."/>
            <person name="Badger J.H."/>
            <person name="Ren Q."/>
            <person name="Amedeo P."/>
            <person name="Jones K.M."/>
            <person name="Tallon L.J."/>
            <person name="Delcher A.L."/>
            <person name="Salzberg S.L."/>
            <person name="Silva J.C."/>
            <person name="Haas B.J."/>
            <person name="Majoros W.H."/>
            <person name="Farzad M."/>
            <person name="Carlton J.M."/>
            <person name="Smith R.K. Jr."/>
            <person name="Garg J."/>
            <person name="Pearlman R.E."/>
            <person name="Karrer K.M."/>
            <person name="Sun L."/>
            <person name="Manning G."/>
            <person name="Elde N.C."/>
            <person name="Turkewitz A.P."/>
            <person name="Asai D.J."/>
            <person name="Wilkes D.E."/>
            <person name="Wang Y."/>
            <person name="Cai H."/>
            <person name="Collins K."/>
            <person name="Stewart B.A."/>
            <person name="Lee S.R."/>
            <person name="Wilamowska K."/>
            <person name="Weinberg Z."/>
            <person name="Ruzzo W.L."/>
            <person name="Wloga D."/>
            <person name="Gaertig J."/>
            <person name="Frankel J."/>
            <person name="Tsao C.-C."/>
            <person name="Gorovsky M.A."/>
            <person name="Keeling P.J."/>
            <person name="Waller R.F."/>
            <person name="Patron N.J."/>
            <person name="Cherry J.M."/>
            <person name="Stover N.A."/>
            <person name="Krieger C.J."/>
            <person name="del Toro C."/>
            <person name="Ryder H.F."/>
            <person name="Williamson S.C."/>
            <person name="Barbeau R.A."/>
            <person name="Hamilton E.P."/>
            <person name="Orias E."/>
        </authorList>
    </citation>
    <scope>NUCLEOTIDE SEQUENCE [LARGE SCALE GENOMIC DNA]</scope>
    <source>
        <strain evidence="4">SB210</strain>
    </source>
</reference>
<feature type="compositionally biased region" description="Low complexity" evidence="2">
    <location>
        <begin position="871"/>
        <end position="917"/>
    </location>
</feature>
<dbReference type="EMBL" id="GG662720">
    <property type="protein sequence ID" value="EAR86266.1"/>
    <property type="molecule type" value="Genomic_DNA"/>
</dbReference>
<feature type="compositionally biased region" description="Low complexity" evidence="2">
    <location>
        <begin position="688"/>
        <end position="701"/>
    </location>
</feature>
<feature type="compositionally biased region" description="Polar residues" evidence="2">
    <location>
        <begin position="751"/>
        <end position="773"/>
    </location>
</feature>
<feature type="compositionally biased region" description="Polar residues" evidence="2">
    <location>
        <begin position="702"/>
        <end position="715"/>
    </location>
</feature>
<feature type="region of interest" description="Disordered" evidence="2">
    <location>
        <begin position="159"/>
        <end position="182"/>
    </location>
</feature>
<evidence type="ECO:0000256" key="1">
    <source>
        <dbReference type="SAM" id="Coils"/>
    </source>
</evidence>
<feature type="compositionally biased region" description="Polar residues" evidence="2">
    <location>
        <begin position="728"/>
        <end position="739"/>
    </location>
</feature>
<dbReference type="Proteomes" id="UP000009168">
    <property type="component" value="Unassembled WGS sequence"/>
</dbReference>
<organism evidence="3 4">
    <name type="scientific">Tetrahymena thermophila (strain SB210)</name>
    <dbReference type="NCBI Taxonomy" id="312017"/>
    <lineage>
        <taxon>Eukaryota</taxon>
        <taxon>Sar</taxon>
        <taxon>Alveolata</taxon>
        <taxon>Ciliophora</taxon>
        <taxon>Intramacronucleata</taxon>
        <taxon>Oligohymenophorea</taxon>
        <taxon>Hymenostomatida</taxon>
        <taxon>Tetrahymenina</taxon>
        <taxon>Tetrahymenidae</taxon>
        <taxon>Tetrahymena</taxon>
    </lineage>
</organism>
<dbReference type="RefSeq" id="XP_977001.1">
    <property type="nucleotide sequence ID" value="XM_971908.1"/>
</dbReference>
<evidence type="ECO:0000256" key="2">
    <source>
        <dbReference type="SAM" id="MobiDB-lite"/>
    </source>
</evidence>
<feature type="coiled-coil region" evidence="1">
    <location>
        <begin position="28"/>
        <end position="89"/>
    </location>
</feature>
<dbReference type="KEGG" id="tet:TTHERM_00035000"/>
<feature type="region of interest" description="Disordered" evidence="2">
    <location>
        <begin position="868"/>
        <end position="927"/>
    </location>
</feature>
<feature type="region of interest" description="Disordered" evidence="2">
    <location>
        <begin position="1009"/>
        <end position="1129"/>
    </location>
</feature>
<feature type="coiled-coil region" evidence="1">
    <location>
        <begin position="252"/>
        <end position="340"/>
    </location>
</feature>
<dbReference type="STRING" id="312017.Q22ML9"/>
<feature type="compositionally biased region" description="Low complexity" evidence="2">
    <location>
        <begin position="1072"/>
        <end position="1081"/>
    </location>
</feature>
<name>Q22ML9_TETTS</name>
<evidence type="ECO:0000313" key="3">
    <source>
        <dbReference type="EMBL" id="EAR86266.1"/>
    </source>
</evidence>
<protein>
    <submittedName>
        <fullName evidence="3">Uncharacterized protein</fullName>
    </submittedName>
</protein>
<feature type="region of interest" description="Disordered" evidence="2">
    <location>
        <begin position="483"/>
        <end position="511"/>
    </location>
</feature>
<accession>Q22ML9</accession>
<evidence type="ECO:0000313" key="4">
    <source>
        <dbReference type="Proteomes" id="UP000009168"/>
    </source>
</evidence>
<keyword evidence="4" id="KW-1185">Reference proteome</keyword>
<feature type="compositionally biased region" description="Low complexity" evidence="2">
    <location>
        <begin position="1025"/>
        <end position="1041"/>
    </location>
</feature>
<dbReference type="HOGENOM" id="CLU_260478_0_0_1"/>
<gene>
    <name evidence="3" type="ORF">TTHERM_00035000</name>
</gene>
<feature type="compositionally biased region" description="Basic and acidic residues" evidence="2">
    <location>
        <begin position="740"/>
        <end position="750"/>
    </location>
</feature>
<dbReference type="OMA" id="WGELANI"/>
<feature type="region of interest" description="Disordered" evidence="2">
    <location>
        <begin position="668"/>
        <end position="773"/>
    </location>
</feature>
<dbReference type="GeneID" id="7843898"/>
<feature type="compositionally biased region" description="Polar residues" evidence="2">
    <location>
        <begin position="487"/>
        <end position="511"/>
    </location>
</feature>
<feature type="compositionally biased region" description="Basic and acidic residues" evidence="2">
    <location>
        <begin position="1009"/>
        <end position="1022"/>
    </location>
</feature>
<proteinExistence type="predicted"/>